<sequence length="72" mass="8034">MSIQKADVINSIRFNTALSRYDMYEYLAFISMNLAAMNGREARASVFCPGGSCLSAGSFSERETRRKGRCPE</sequence>
<accession>A0AAW2G8D7</accession>
<comment type="caution">
    <text evidence="1">The sequence shown here is derived from an EMBL/GenBank/DDBJ whole genome shotgun (WGS) entry which is preliminary data.</text>
</comment>
<name>A0AAW2G8D7_9HYME</name>
<gene>
    <name evidence="1" type="ORF">PUN28_005768</name>
</gene>
<keyword evidence="2" id="KW-1185">Reference proteome</keyword>
<proteinExistence type="predicted"/>
<dbReference type="AlphaFoldDB" id="A0AAW2G8D7"/>
<protein>
    <submittedName>
        <fullName evidence="1">Uncharacterized protein</fullName>
    </submittedName>
</protein>
<dbReference type="Proteomes" id="UP001430953">
    <property type="component" value="Unassembled WGS sequence"/>
</dbReference>
<organism evidence="1 2">
    <name type="scientific">Cardiocondyla obscurior</name>
    <dbReference type="NCBI Taxonomy" id="286306"/>
    <lineage>
        <taxon>Eukaryota</taxon>
        <taxon>Metazoa</taxon>
        <taxon>Ecdysozoa</taxon>
        <taxon>Arthropoda</taxon>
        <taxon>Hexapoda</taxon>
        <taxon>Insecta</taxon>
        <taxon>Pterygota</taxon>
        <taxon>Neoptera</taxon>
        <taxon>Endopterygota</taxon>
        <taxon>Hymenoptera</taxon>
        <taxon>Apocrita</taxon>
        <taxon>Aculeata</taxon>
        <taxon>Formicoidea</taxon>
        <taxon>Formicidae</taxon>
        <taxon>Myrmicinae</taxon>
        <taxon>Cardiocondyla</taxon>
    </lineage>
</organism>
<evidence type="ECO:0000313" key="2">
    <source>
        <dbReference type="Proteomes" id="UP001430953"/>
    </source>
</evidence>
<reference evidence="1 2" key="1">
    <citation type="submission" date="2023-03" db="EMBL/GenBank/DDBJ databases">
        <title>High recombination rates correlate with genetic variation in Cardiocondyla obscurior ants.</title>
        <authorList>
            <person name="Errbii M."/>
        </authorList>
    </citation>
    <scope>NUCLEOTIDE SEQUENCE [LARGE SCALE GENOMIC DNA]</scope>
    <source>
        <strain evidence="1">Alpha-2009</strain>
        <tissue evidence="1">Whole body</tissue>
    </source>
</reference>
<dbReference type="EMBL" id="JADYXP020000005">
    <property type="protein sequence ID" value="KAL0123476.1"/>
    <property type="molecule type" value="Genomic_DNA"/>
</dbReference>
<evidence type="ECO:0000313" key="1">
    <source>
        <dbReference type="EMBL" id="KAL0123476.1"/>
    </source>
</evidence>